<dbReference type="EMBL" id="JAIRAU010000044">
    <property type="protein sequence ID" value="MBZ5713904.1"/>
    <property type="molecule type" value="Genomic_DNA"/>
</dbReference>
<feature type="region of interest" description="Disordered" evidence="1">
    <location>
        <begin position="30"/>
        <end position="54"/>
    </location>
</feature>
<evidence type="ECO:0000256" key="1">
    <source>
        <dbReference type="SAM" id="MobiDB-lite"/>
    </source>
</evidence>
<sequence length="557" mass="58590">MRALTPALLLMTSGCLSDLWADASRKFPAIDGTSSSTGTTSTGTSDGDESTGSVQTVTGAITSTSTSADASSSSTTGEPELKKPTIAAFTIEPSFLSEAGPAVLHLEASADVVAVELRVDGALAQTTTPDAFAYEFFATSAAMANGEHEFEVRVFNDDGAKAVAHATLTVLAPTAGTERCTFAEQAGTMSWIASVVYETDALLAAGTIATDDGLRAAVWRLDPDTCAPLPGWPRTLTQWTAHFEWMAATSQAAALAVDDHGYLAVAANLGAAPLSQPYLALLSPEGSAIWEYLGSPGDEIAGVAAAHAPDEHLLAVGSRVTSLEPISHDAIVWSHTPSKNLTVVNVLSAPLQADEDPDDLNIRSERLRGVALHPSQDVMVVVGERTYRSKVFPVDRERGFLARFSPDGAYSGQWTSDGNWTLHDGARAVSACGDSLVMGGWGREDSELNPLTRFIDWDGTAADRRPESIANTLTRGIACDREGKVFSAGTQELLGDSDGRVFAFRDADSPLAYDIKHGGASLDGFNAAACDERGFCAAGGVQTTQIKTQAFLRVYHP</sequence>
<organism evidence="2 3">
    <name type="scientific">Nannocystis pusilla</name>
    <dbReference type="NCBI Taxonomy" id="889268"/>
    <lineage>
        <taxon>Bacteria</taxon>
        <taxon>Pseudomonadati</taxon>
        <taxon>Myxococcota</taxon>
        <taxon>Polyangia</taxon>
        <taxon>Nannocystales</taxon>
        <taxon>Nannocystaceae</taxon>
        <taxon>Nannocystis</taxon>
    </lineage>
</organism>
<evidence type="ECO:0000313" key="3">
    <source>
        <dbReference type="Proteomes" id="UP001139031"/>
    </source>
</evidence>
<dbReference type="InterPro" id="IPR011044">
    <property type="entry name" value="Quino_amine_DH_bsu"/>
</dbReference>
<feature type="compositionally biased region" description="Low complexity" evidence="1">
    <location>
        <begin position="31"/>
        <end position="54"/>
    </location>
</feature>
<feature type="compositionally biased region" description="Low complexity" evidence="1">
    <location>
        <begin position="62"/>
        <end position="76"/>
    </location>
</feature>
<reference evidence="2" key="1">
    <citation type="submission" date="2021-08" db="EMBL/GenBank/DDBJ databases">
        <authorList>
            <person name="Stevens D.C."/>
        </authorList>
    </citation>
    <scope>NUCLEOTIDE SEQUENCE</scope>
    <source>
        <strain evidence="2">DSM 53165</strain>
    </source>
</reference>
<dbReference type="SUPFAM" id="SSF50969">
    <property type="entry name" value="YVTN repeat-like/Quinoprotein amine dehydrogenase"/>
    <property type="match status" value="1"/>
</dbReference>
<gene>
    <name evidence="2" type="ORF">K7C98_32130</name>
</gene>
<evidence type="ECO:0000313" key="2">
    <source>
        <dbReference type="EMBL" id="MBZ5713904.1"/>
    </source>
</evidence>
<proteinExistence type="predicted"/>
<dbReference type="RefSeq" id="WP_224195637.1">
    <property type="nucleotide sequence ID" value="NZ_JAIRAU010000044.1"/>
</dbReference>
<protein>
    <submittedName>
        <fullName evidence="2">Uncharacterized protein</fullName>
    </submittedName>
</protein>
<dbReference type="Proteomes" id="UP001139031">
    <property type="component" value="Unassembled WGS sequence"/>
</dbReference>
<dbReference type="PROSITE" id="PS51257">
    <property type="entry name" value="PROKAR_LIPOPROTEIN"/>
    <property type="match status" value="1"/>
</dbReference>
<accession>A0ABS7U0C4</accession>
<comment type="caution">
    <text evidence="2">The sequence shown here is derived from an EMBL/GenBank/DDBJ whole genome shotgun (WGS) entry which is preliminary data.</text>
</comment>
<feature type="region of interest" description="Disordered" evidence="1">
    <location>
        <begin position="62"/>
        <end position="81"/>
    </location>
</feature>
<keyword evidence="3" id="KW-1185">Reference proteome</keyword>
<name>A0ABS7U0C4_9BACT</name>